<comment type="caution">
    <text evidence="2">The sequence shown here is derived from an EMBL/GenBank/DDBJ whole genome shotgun (WGS) entry which is preliminary data.</text>
</comment>
<accession>A0ABT9YKL0</accession>
<sequence length="184" mass="22109">MMKSQYMDQYFDQLIEQRTHFFNQFDSRVVWLRPYEDKWSIGETLYHVYLLLKRFRQLNISYIPLATPFAKLSRHKPYLTASPNIYEQYKQTHKKPMKAPPLLIPPKHIQRKVTYSKMIQTLELETKRLRNRVAALDEDLAGHIRYPDPPAHYPNLIQGIHLLAIHEMHHFALCQNYYEAAELR</sequence>
<evidence type="ECO:0000313" key="2">
    <source>
        <dbReference type="EMBL" id="MDQ0208388.1"/>
    </source>
</evidence>
<reference evidence="2 3" key="1">
    <citation type="submission" date="2023-07" db="EMBL/GenBank/DDBJ databases">
        <title>Genomic Encyclopedia of Type Strains, Phase IV (KMG-IV): sequencing the most valuable type-strain genomes for metagenomic binning, comparative biology and taxonomic classification.</title>
        <authorList>
            <person name="Goeker M."/>
        </authorList>
    </citation>
    <scope>NUCLEOTIDE SEQUENCE [LARGE SCALE GENOMIC DNA]</scope>
    <source>
        <strain evidence="2 3">DSM 19154</strain>
    </source>
</reference>
<dbReference type="Pfam" id="PF12867">
    <property type="entry name" value="DinB_2"/>
    <property type="match status" value="1"/>
</dbReference>
<feature type="domain" description="DinB-like" evidence="1">
    <location>
        <begin position="33"/>
        <end position="172"/>
    </location>
</feature>
<name>A0ABT9YKL0_9BACI</name>
<dbReference type="InterPro" id="IPR024775">
    <property type="entry name" value="DinB-like"/>
</dbReference>
<proteinExistence type="predicted"/>
<evidence type="ECO:0000313" key="3">
    <source>
        <dbReference type="Proteomes" id="UP001225034"/>
    </source>
</evidence>
<dbReference type="EMBL" id="JAUSUA010000005">
    <property type="protein sequence ID" value="MDQ0208388.1"/>
    <property type="molecule type" value="Genomic_DNA"/>
</dbReference>
<dbReference type="Proteomes" id="UP001225034">
    <property type="component" value="Unassembled WGS sequence"/>
</dbReference>
<dbReference type="Gene3D" id="1.20.120.450">
    <property type="entry name" value="dinb family like domain"/>
    <property type="match status" value="1"/>
</dbReference>
<keyword evidence="3" id="KW-1185">Reference proteome</keyword>
<protein>
    <recommendedName>
        <fullName evidence="1">DinB-like domain-containing protein</fullName>
    </recommendedName>
</protein>
<evidence type="ECO:0000259" key="1">
    <source>
        <dbReference type="Pfam" id="PF12867"/>
    </source>
</evidence>
<dbReference type="InterPro" id="IPR034660">
    <property type="entry name" value="DinB/YfiT-like"/>
</dbReference>
<dbReference type="SUPFAM" id="SSF109854">
    <property type="entry name" value="DinB/YfiT-like putative metalloenzymes"/>
    <property type="match status" value="1"/>
</dbReference>
<gene>
    <name evidence="2" type="ORF">J2S05_003199</name>
</gene>
<organism evidence="2 3">
    <name type="scientific">Alkalicoccobacillus murimartini</name>
    <dbReference type="NCBI Taxonomy" id="171685"/>
    <lineage>
        <taxon>Bacteria</taxon>
        <taxon>Bacillati</taxon>
        <taxon>Bacillota</taxon>
        <taxon>Bacilli</taxon>
        <taxon>Bacillales</taxon>
        <taxon>Bacillaceae</taxon>
        <taxon>Alkalicoccobacillus</taxon>
    </lineage>
</organism>